<accession>A0A7G6X7U7</accession>
<feature type="transmembrane region" description="Helical" evidence="1">
    <location>
        <begin position="351"/>
        <end position="369"/>
    </location>
</feature>
<feature type="transmembrane region" description="Helical" evidence="1">
    <location>
        <begin position="154"/>
        <end position="172"/>
    </location>
</feature>
<dbReference type="KEGG" id="kqi:F1D05_35965"/>
<sequence>MRGIESVPARLAKVVLGAPDIAVLRSVVFAVAIVQAGVLGLLARRGSWMSDDIDFLLQGDRGFAPAELLTPVNDHIAPGLRFVYATFATVAPLNWDVTIAWRVLMQSIAIALMGLLLIRLLGTSRWVLTGTLLYALTPLSMPSNMSLSSAVNNLPAHVFGLLLLHATLDWYAGDRRRAVAYGPLSLLISLACWEKSGLIVFTAVALALYVRELPIRRWLRQSLPYAAALVAPIVAFGLLWLTHQRASAQRLPSFGRLLDLGGHSFAVPLGALAGGPWQWNAFSPPFSTAATPVAAVLLGGIVAVFLLAVAWRQDRRALLLWASILIYVLVTLLLVSYGRFATFGDTFTIHYHYWSDISIPLTLAVVLTAKSVRPRAFAVRFAPVIALCCLLAWTAGVVVSDAGFAKVWADNPTRPYFDHVTADLRQAGPSVNLWDSPMPSGVVTLLSPDHRLSHVLRMLGVPFRLQGPGSDPYLLDDKGQLKPSHLAVWSRAEVPEKKGDCTGLLLSGSRSVTLPLRSTRPEFIEAEWFVKVGYYANDETRLRLELLDDAGRSVALPDPADAWPAGIAGMYFGPSARIRATSIRLSTTDQPNLCVTGVEIGLPVVTG</sequence>
<reference evidence="2 3" key="2">
    <citation type="journal article" date="2020" name="Microbiol. Resour. Announc.">
        <title>Antarctic desert soil bacteria exhibit high novel natural product potential, evaluated through long-read genome sequencing and comparative genomics.</title>
        <authorList>
            <person name="Benaud N."/>
            <person name="Edwards R.J."/>
            <person name="Amos T.G."/>
            <person name="D'Agostino P.M."/>
            <person name="Gutierrez-Chavez C."/>
            <person name="Montgomery K."/>
            <person name="Nicetic I."/>
            <person name="Ferrari B.C."/>
        </authorList>
    </citation>
    <scope>NUCLEOTIDE SEQUENCE [LARGE SCALE GENOMIC DNA]</scope>
    <source>
        <strain evidence="2 3">SPB151</strain>
    </source>
</reference>
<evidence type="ECO:0000313" key="2">
    <source>
        <dbReference type="EMBL" id="QNE22312.1"/>
    </source>
</evidence>
<keyword evidence="1" id="KW-1133">Transmembrane helix</keyword>
<evidence type="ECO:0000256" key="1">
    <source>
        <dbReference type="SAM" id="Phobius"/>
    </source>
</evidence>
<feature type="transmembrane region" description="Helical" evidence="1">
    <location>
        <begin position="222"/>
        <end position="242"/>
    </location>
</feature>
<proteinExistence type="predicted"/>
<keyword evidence="1" id="KW-0812">Transmembrane</keyword>
<protein>
    <recommendedName>
        <fullName evidence="4">Glycosyltransferase RgtA/B/C/D-like domain-containing protein</fullName>
    </recommendedName>
</protein>
<dbReference type="Proteomes" id="UP000515563">
    <property type="component" value="Chromosome"/>
</dbReference>
<feature type="transmembrane region" description="Helical" evidence="1">
    <location>
        <begin position="318"/>
        <end position="339"/>
    </location>
</feature>
<organism evidence="2 3">
    <name type="scientific">Kribbella qitaiheensis</name>
    <dbReference type="NCBI Taxonomy" id="1544730"/>
    <lineage>
        <taxon>Bacteria</taxon>
        <taxon>Bacillati</taxon>
        <taxon>Actinomycetota</taxon>
        <taxon>Actinomycetes</taxon>
        <taxon>Propionibacteriales</taxon>
        <taxon>Kribbellaceae</taxon>
        <taxon>Kribbella</taxon>
    </lineage>
</organism>
<keyword evidence="3" id="KW-1185">Reference proteome</keyword>
<feature type="transmembrane region" description="Helical" evidence="1">
    <location>
        <begin position="381"/>
        <end position="399"/>
    </location>
</feature>
<reference evidence="3" key="1">
    <citation type="submission" date="2019-09" db="EMBL/GenBank/DDBJ databases">
        <title>Antimicrobial potential of Antarctic Bacteria.</title>
        <authorList>
            <person name="Benaud N."/>
            <person name="Edwards R.J."/>
            <person name="Ferrari B.C."/>
        </authorList>
    </citation>
    <scope>NUCLEOTIDE SEQUENCE [LARGE SCALE GENOMIC DNA]</scope>
    <source>
        <strain evidence="3">SPB151</strain>
    </source>
</reference>
<evidence type="ECO:0000313" key="3">
    <source>
        <dbReference type="Proteomes" id="UP000515563"/>
    </source>
</evidence>
<feature type="transmembrane region" description="Helical" evidence="1">
    <location>
        <begin position="289"/>
        <end position="311"/>
    </location>
</feature>
<evidence type="ECO:0008006" key="4">
    <source>
        <dbReference type="Google" id="ProtNLM"/>
    </source>
</evidence>
<dbReference type="AlphaFoldDB" id="A0A7G6X7U7"/>
<feature type="transmembrane region" description="Helical" evidence="1">
    <location>
        <begin position="184"/>
        <end position="210"/>
    </location>
</feature>
<keyword evidence="1" id="KW-0472">Membrane</keyword>
<dbReference type="EMBL" id="CP043661">
    <property type="protein sequence ID" value="QNE22312.1"/>
    <property type="molecule type" value="Genomic_DNA"/>
</dbReference>
<feature type="transmembrane region" description="Helical" evidence="1">
    <location>
        <begin position="21"/>
        <end position="43"/>
    </location>
</feature>
<feature type="transmembrane region" description="Helical" evidence="1">
    <location>
        <begin position="99"/>
        <end position="118"/>
    </location>
</feature>
<name>A0A7G6X7U7_9ACTN</name>
<gene>
    <name evidence="2" type="ORF">F1D05_35965</name>
</gene>
<dbReference type="RefSeq" id="WP_185444724.1">
    <property type="nucleotide sequence ID" value="NZ_CP043661.1"/>
</dbReference>